<organism evidence="4 5">
    <name type="scientific">Actinoplanes subglobosus</name>
    <dbReference type="NCBI Taxonomy" id="1547892"/>
    <lineage>
        <taxon>Bacteria</taxon>
        <taxon>Bacillati</taxon>
        <taxon>Actinomycetota</taxon>
        <taxon>Actinomycetes</taxon>
        <taxon>Micromonosporales</taxon>
        <taxon>Micromonosporaceae</taxon>
        <taxon>Actinoplanes</taxon>
    </lineage>
</organism>
<dbReference type="PROSITE" id="PS51257">
    <property type="entry name" value="PROKAR_LIPOPROTEIN"/>
    <property type="match status" value="1"/>
</dbReference>
<dbReference type="InterPro" id="IPR050902">
    <property type="entry name" value="ABC_Transporter_SBP"/>
</dbReference>
<dbReference type="RefSeq" id="WP_378069835.1">
    <property type="nucleotide sequence ID" value="NZ_JBHSBL010000019.1"/>
</dbReference>
<dbReference type="PANTHER" id="PTHR30535">
    <property type="entry name" value="VITAMIN B12-BINDING PROTEIN"/>
    <property type="match status" value="1"/>
</dbReference>
<evidence type="ECO:0000313" key="5">
    <source>
        <dbReference type="Proteomes" id="UP001595867"/>
    </source>
</evidence>
<reference evidence="5" key="1">
    <citation type="journal article" date="2019" name="Int. J. Syst. Evol. Microbiol.">
        <title>The Global Catalogue of Microorganisms (GCM) 10K type strain sequencing project: providing services to taxonomists for standard genome sequencing and annotation.</title>
        <authorList>
            <consortium name="The Broad Institute Genomics Platform"/>
            <consortium name="The Broad Institute Genome Sequencing Center for Infectious Disease"/>
            <person name="Wu L."/>
            <person name="Ma J."/>
        </authorList>
    </citation>
    <scope>NUCLEOTIDE SEQUENCE [LARGE SCALE GENOMIC DNA]</scope>
    <source>
        <strain evidence="5">TBRC 5832</strain>
    </source>
</reference>
<comment type="caution">
    <text evidence="4">The sequence shown here is derived from an EMBL/GenBank/DDBJ whole genome shotgun (WGS) entry which is preliminary data.</text>
</comment>
<feature type="signal peptide" evidence="2">
    <location>
        <begin position="1"/>
        <end position="18"/>
    </location>
</feature>
<keyword evidence="2" id="KW-0732">Signal</keyword>
<dbReference type="PROSITE" id="PS50983">
    <property type="entry name" value="FE_B12_PBP"/>
    <property type="match status" value="1"/>
</dbReference>
<feature type="chain" id="PRO_5047460386" evidence="2">
    <location>
        <begin position="19"/>
        <end position="315"/>
    </location>
</feature>
<keyword evidence="5" id="KW-1185">Reference proteome</keyword>
<dbReference type="InterPro" id="IPR002491">
    <property type="entry name" value="ABC_transptr_periplasmic_BD"/>
</dbReference>
<evidence type="ECO:0000313" key="4">
    <source>
        <dbReference type="EMBL" id="MFC4068953.1"/>
    </source>
</evidence>
<dbReference type="PANTHER" id="PTHR30535:SF7">
    <property type="entry name" value="IRON(III) DICITRATE-BINDING PROTEIN"/>
    <property type="match status" value="1"/>
</dbReference>
<name>A0ABV8J2W2_9ACTN</name>
<evidence type="ECO:0000256" key="1">
    <source>
        <dbReference type="ARBA" id="ARBA00008814"/>
    </source>
</evidence>
<evidence type="ECO:0000256" key="2">
    <source>
        <dbReference type="SAM" id="SignalP"/>
    </source>
</evidence>
<sequence length="315" mass="32505">MRSIRYAALALTTMTALAGCGTATATAEPGPATSAAGFPVDVTNCGRTLHFEEPPSRIVSGWASSTELLQALGAGDALAGQYNTASGQVPGVPVIGENAPGREQLLAARPQLIWADGAYLFDGKQLPTIDDLARQGIQVMILSGFCTDDATKATVRDVDTDLDALGRILGRPEQAGRLRAQVDARLTAVAGRVGDGPATPVAFLSTFDGQFYTYEGVYSDIARLAGATNVYSGVLPAGSYFAQMSVEDIAGRDPGTVVYLLGAGESEEAARAGLSRSLPTVTAVREGRVVFLSQSGTTNLAGVASVEKLAAALHP</sequence>
<dbReference type="SUPFAM" id="SSF53807">
    <property type="entry name" value="Helical backbone' metal receptor"/>
    <property type="match status" value="1"/>
</dbReference>
<comment type="similarity">
    <text evidence="1">Belongs to the bacterial solute-binding protein 8 family.</text>
</comment>
<accession>A0ABV8J2W2</accession>
<evidence type="ECO:0000259" key="3">
    <source>
        <dbReference type="PROSITE" id="PS50983"/>
    </source>
</evidence>
<proteinExistence type="inferred from homology"/>
<protein>
    <submittedName>
        <fullName evidence="4">ABC transporter substrate-binding protein</fullName>
    </submittedName>
</protein>
<feature type="domain" description="Fe/B12 periplasmic-binding" evidence="3">
    <location>
        <begin position="57"/>
        <end position="315"/>
    </location>
</feature>
<dbReference type="Proteomes" id="UP001595867">
    <property type="component" value="Unassembled WGS sequence"/>
</dbReference>
<dbReference type="EMBL" id="JBHSBL010000019">
    <property type="protein sequence ID" value="MFC4068953.1"/>
    <property type="molecule type" value="Genomic_DNA"/>
</dbReference>
<dbReference type="Gene3D" id="3.40.50.1980">
    <property type="entry name" value="Nitrogenase molybdenum iron protein domain"/>
    <property type="match status" value="2"/>
</dbReference>
<dbReference type="Pfam" id="PF01497">
    <property type="entry name" value="Peripla_BP_2"/>
    <property type="match status" value="1"/>
</dbReference>
<gene>
    <name evidence="4" type="ORF">ACFO0C_28815</name>
</gene>